<protein>
    <submittedName>
        <fullName evidence="8">MFS transporter</fullName>
    </submittedName>
</protein>
<feature type="transmembrane region" description="Helical" evidence="6">
    <location>
        <begin position="246"/>
        <end position="267"/>
    </location>
</feature>
<sequence length="412" mass="45633">MKNLGIKISVYLNYFVFAILLNSVGIVIERSITVYQVTESQASILEAFKDLPIAIVSFLVASFLPRFGYKKAMLTGLAIVFLGCLLMIYGNSFYYTKILFLSIGVSFALIKLSVYSLIGVLTETKKEHASMMSSIEGFFMVGIASAYFLFPAFFNDKTDMESWLNVYYVLCGIIAVSFVFLLFSKLSYEVEAIGSTLMEDIKQSVKLMVVPLVLIFIISAFLFVMIEQGIMSWLPTFNKKIFRFDSVLSTQMASVLALSLALGRFIAGFLTKYIKWVYLVIICVVISGSILVYVLPQLNVDNAVTTEITSITDVPHLGFILPLIGLFIAPIYPLLNSTVLSSLPKSLHSPMSGLIIIFSALGGTLGSRIVGELFQHIGGASAFYFLLIPMALLIIFVIRIDKMSKQKVEVLS</sequence>
<dbReference type="SUPFAM" id="SSF103473">
    <property type="entry name" value="MFS general substrate transporter"/>
    <property type="match status" value="1"/>
</dbReference>
<evidence type="ECO:0000256" key="2">
    <source>
        <dbReference type="ARBA" id="ARBA00022475"/>
    </source>
</evidence>
<evidence type="ECO:0000256" key="5">
    <source>
        <dbReference type="ARBA" id="ARBA00023136"/>
    </source>
</evidence>
<comment type="subcellular location">
    <subcellularLocation>
        <location evidence="1">Cell inner membrane</location>
        <topology evidence="1">Multi-pass membrane protein</topology>
    </subcellularLocation>
</comment>
<keyword evidence="4 6" id="KW-1133">Transmembrane helix</keyword>
<proteinExistence type="predicted"/>
<feature type="transmembrane region" description="Helical" evidence="6">
    <location>
        <begin position="166"/>
        <end position="184"/>
    </location>
</feature>
<evidence type="ECO:0000256" key="3">
    <source>
        <dbReference type="ARBA" id="ARBA00022692"/>
    </source>
</evidence>
<feature type="transmembrane region" description="Helical" evidence="6">
    <location>
        <begin position="72"/>
        <end position="92"/>
    </location>
</feature>
<feature type="transmembrane region" description="Helical" evidence="6">
    <location>
        <begin position="12"/>
        <end position="28"/>
    </location>
</feature>
<name>A0ABW7MZS0_9FLAO</name>
<dbReference type="RefSeq" id="WP_344737756.1">
    <property type="nucleotide sequence ID" value="NZ_BAABAY010000001.1"/>
</dbReference>
<evidence type="ECO:0000313" key="8">
    <source>
        <dbReference type="EMBL" id="MFH6772338.1"/>
    </source>
</evidence>
<feature type="transmembrane region" description="Helical" evidence="6">
    <location>
        <begin position="347"/>
        <end position="365"/>
    </location>
</feature>
<organism evidence="8 9">
    <name type="scientific">Gaetbulibacter aestuarii</name>
    <dbReference type="NCBI Taxonomy" id="1502358"/>
    <lineage>
        <taxon>Bacteria</taxon>
        <taxon>Pseudomonadati</taxon>
        <taxon>Bacteroidota</taxon>
        <taxon>Flavobacteriia</taxon>
        <taxon>Flavobacteriales</taxon>
        <taxon>Flavobacteriaceae</taxon>
        <taxon>Gaetbulibacter</taxon>
    </lineage>
</organism>
<gene>
    <name evidence="8" type="ORF">V8G58_10375</name>
</gene>
<keyword evidence="9" id="KW-1185">Reference proteome</keyword>
<evidence type="ECO:0000313" key="9">
    <source>
        <dbReference type="Proteomes" id="UP001610100"/>
    </source>
</evidence>
<feature type="domain" description="Major facilitator superfamily (MFS) profile" evidence="7">
    <location>
        <begin position="6"/>
        <end position="405"/>
    </location>
</feature>
<evidence type="ECO:0000256" key="6">
    <source>
        <dbReference type="SAM" id="Phobius"/>
    </source>
</evidence>
<feature type="transmembrane region" description="Helical" evidence="6">
    <location>
        <begin position="205"/>
        <end position="226"/>
    </location>
</feature>
<dbReference type="PROSITE" id="PS50850">
    <property type="entry name" value="MFS"/>
    <property type="match status" value="1"/>
</dbReference>
<evidence type="ECO:0000256" key="4">
    <source>
        <dbReference type="ARBA" id="ARBA00022989"/>
    </source>
</evidence>
<keyword evidence="2" id="KW-1003">Cell membrane</keyword>
<accession>A0ABW7MZS0</accession>
<dbReference type="EMBL" id="JBAWKB010000003">
    <property type="protein sequence ID" value="MFH6772338.1"/>
    <property type="molecule type" value="Genomic_DNA"/>
</dbReference>
<dbReference type="InterPro" id="IPR036259">
    <property type="entry name" value="MFS_trans_sf"/>
</dbReference>
<dbReference type="Proteomes" id="UP001610100">
    <property type="component" value="Unassembled WGS sequence"/>
</dbReference>
<feature type="transmembrane region" description="Helical" evidence="6">
    <location>
        <begin position="48"/>
        <end position="65"/>
    </location>
</feature>
<dbReference type="Gene3D" id="1.20.1250.20">
    <property type="entry name" value="MFS general substrate transporter like domains"/>
    <property type="match status" value="1"/>
</dbReference>
<evidence type="ECO:0000256" key="1">
    <source>
        <dbReference type="ARBA" id="ARBA00004429"/>
    </source>
</evidence>
<keyword evidence="3 6" id="KW-0812">Transmembrane</keyword>
<dbReference type="InterPro" id="IPR050375">
    <property type="entry name" value="MFS_TsgA-like"/>
</dbReference>
<comment type="caution">
    <text evidence="8">The sequence shown here is derived from an EMBL/GenBank/DDBJ whole genome shotgun (WGS) entry which is preliminary data.</text>
</comment>
<reference evidence="8 9" key="1">
    <citation type="submission" date="2024-02" db="EMBL/GenBank/DDBJ databases">
        <title>A Gaetbulibacter species isolated from tidal flats and genomic insights of their niches.</title>
        <authorList>
            <person name="Ye Y."/>
        </authorList>
    </citation>
    <scope>NUCLEOTIDE SEQUENCE [LARGE SCALE GENOMIC DNA]</scope>
    <source>
        <strain evidence="8 9">KYW382</strain>
    </source>
</reference>
<feature type="transmembrane region" description="Helical" evidence="6">
    <location>
        <begin position="98"/>
        <end position="122"/>
    </location>
</feature>
<keyword evidence="5 6" id="KW-0472">Membrane</keyword>
<feature type="transmembrane region" description="Helical" evidence="6">
    <location>
        <begin position="134"/>
        <end position="154"/>
    </location>
</feature>
<dbReference type="InterPro" id="IPR011701">
    <property type="entry name" value="MFS"/>
</dbReference>
<feature type="transmembrane region" description="Helical" evidence="6">
    <location>
        <begin position="276"/>
        <end position="296"/>
    </location>
</feature>
<dbReference type="PANTHER" id="PTHR43702:SF11">
    <property type="entry name" value="L-FUCOSE-PROTON SYMPORTER"/>
    <property type="match status" value="1"/>
</dbReference>
<dbReference type="Pfam" id="PF07690">
    <property type="entry name" value="MFS_1"/>
    <property type="match status" value="1"/>
</dbReference>
<dbReference type="PANTHER" id="PTHR43702">
    <property type="entry name" value="L-FUCOSE-PROTON SYMPORTER"/>
    <property type="match status" value="1"/>
</dbReference>
<dbReference type="InterPro" id="IPR020846">
    <property type="entry name" value="MFS_dom"/>
</dbReference>
<feature type="transmembrane region" description="Helical" evidence="6">
    <location>
        <begin position="377"/>
        <end position="398"/>
    </location>
</feature>
<feature type="transmembrane region" description="Helical" evidence="6">
    <location>
        <begin position="316"/>
        <end position="335"/>
    </location>
</feature>
<evidence type="ECO:0000259" key="7">
    <source>
        <dbReference type="PROSITE" id="PS50850"/>
    </source>
</evidence>